<comment type="caution">
    <text evidence="1">The sequence shown here is derived from an EMBL/GenBank/DDBJ whole genome shotgun (WGS) entry which is preliminary data.</text>
</comment>
<sequence length="108" mass="12486">MRWTRKLHDFYVEQFNECNIQAKQGKAEPTWPIVLDTVDIMAEPVVLVKLYNTIGPDSYTLPTSGHLRLNLHLSGPKNLERHSTAPLQLLPQRRKEWGEEFGETMARS</sequence>
<organism evidence="1 2">
    <name type="scientific">Aspergillus tanneri</name>
    <dbReference type="NCBI Taxonomy" id="1220188"/>
    <lineage>
        <taxon>Eukaryota</taxon>
        <taxon>Fungi</taxon>
        <taxon>Dikarya</taxon>
        <taxon>Ascomycota</taxon>
        <taxon>Pezizomycotina</taxon>
        <taxon>Eurotiomycetes</taxon>
        <taxon>Eurotiomycetidae</taxon>
        <taxon>Eurotiales</taxon>
        <taxon>Aspergillaceae</taxon>
        <taxon>Aspergillus</taxon>
        <taxon>Aspergillus subgen. Circumdati</taxon>
    </lineage>
</organism>
<protein>
    <submittedName>
        <fullName evidence="1">Uncharacterized protein</fullName>
    </submittedName>
</protein>
<evidence type="ECO:0000313" key="2">
    <source>
        <dbReference type="Proteomes" id="UP000324241"/>
    </source>
</evidence>
<accession>A0A5M9MM15</accession>
<dbReference type="EMBL" id="QUQM01000003">
    <property type="protein sequence ID" value="KAA8648055.1"/>
    <property type="molecule type" value="Genomic_DNA"/>
</dbReference>
<evidence type="ECO:0000313" key="1">
    <source>
        <dbReference type="EMBL" id="KAA8648055.1"/>
    </source>
</evidence>
<dbReference type="RefSeq" id="XP_033427416.1">
    <property type="nucleotide sequence ID" value="XM_033568610.1"/>
</dbReference>
<name>A0A5M9MM15_9EURO</name>
<gene>
    <name evidence="1" type="ORF">ATNIH1004_003938</name>
</gene>
<dbReference type="AlphaFoldDB" id="A0A5M9MM15"/>
<proteinExistence type="predicted"/>
<dbReference type="Proteomes" id="UP000324241">
    <property type="component" value="Unassembled WGS sequence"/>
</dbReference>
<reference evidence="1 2" key="1">
    <citation type="submission" date="2019-08" db="EMBL/GenBank/DDBJ databases">
        <title>The genome sequence of a newly discovered highly antifungal drug resistant Aspergillus species, Aspergillus tanneri NIH 1004.</title>
        <authorList>
            <person name="Mounaud S."/>
            <person name="Singh I."/>
            <person name="Joardar V."/>
            <person name="Pakala S."/>
            <person name="Pakala S."/>
            <person name="Venepally P."/>
            <person name="Chung J.K."/>
            <person name="Losada L."/>
            <person name="Nierman W.C."/>
        </authorList>
    </citation>
    <scope>NUCLEOTIDE SEQUENCE [LARGE SCALE GENOMIC DNA]</scope>
    <source>
        <strain evidence="1 2">NIH1004</strain>
    </source>
</reference>
<dbReference type="GeneID" id="54326640"/>